<dbReference type="Gene3D" id="3.40.50.300">
    <property type="entry name" value="P-loop containing nucleotide triphosphate hydrolases"/>
    <property type="match status" value="2"/>
</dbReference>
<feature type="coiled-coil region" evidence="1">
    <location>
        <begin position="306"/>
        <end position="375"/>
    </location>
</feature>
<accession>A0A1M5TS28</accession>
<dbReference type="STRING" id="573501.SAMN04487999_0431"/>
<dbReference type="EMBL" id="FQXT01000001">
    <property type="protein sequence ID" value="SHH53203.1"/>
    <property type="molecule type" value="Genomic_DNA"/>
</dbReference>
<dbReference type="GO" id="GO:0016887">
    <property type="term" value="F:ATP hydrolysis activity"/>
    <property type="evidence" value="ECO:0007669"/>
    <property type="project" value="InterPro"/>
</dbReference>
<dbReference type="OrthoDB" id="9795626at2"/>
<keyword evidence="5" id="KW-1185">Reference proteome</keyword>
<reference evidence="2 5" key="3">
    <citation type="submission" date="2018-07" db="EMBL/GenBank/DDBJ databases">
        <title>Leeuwenhoekiella genomics.</title>
        <authorList>
            <person name="Tahon G."/>
            <person name="Willems A."/>
        </authorList>
    </citation>
    <scope>NUCLEOTIDE SEQUENCE [LARGE SCALE GENOMIC DNA]</scope>
    <source>
        <strain evidence="2 5">LMG 24856</strain>
    </source>
</reference>
<keyword evidence="1" id="KW-0175">Coiled coil</keyword>
<dbReference type="EMBL" id="QOVN01000004">
    <property type="protein sequence ID" value="RXG28583.1"/>
    <property type="molecule type" value="Genomic_DNA"/>
</dbReference>
<dbReference type="SUPFAM" id="SSF52540">
    <property type="entry name" value="P-loop containing nucleoside triphosphate hydrolases"/>
    <property type="match status" value="1"/>
</dbReference>
<evidence type="ECO:0000313" key="5">
    <source>
        <dbReference type="Proteomes" id="UP000290037"/>
    </source>
</evidence>
<dbReference type="AlphaFoldDB" id="A0A1M5TS28"/>
<dbReference type="PANTHER" id="PTHR32114">
    <property type="entry name" value="ABC TRANSPORTER ABCH.3"/>
    <property type="match status" value="1"/>
</dbReference>
<reference evidence="4" key="2">
    <citation type="submission" date="2016-11" db="EMBL/GenBank/DDBJ databases">
        <authorList>
            <person name="Varghese N."/>
            <person name="Submissions S."/>
        </authorList>
    </citation>
    <scope>NUCLEOTIDE SEQUENCE [LARGE SCALE GENOMIC DNA]</scope>
    <source>
        <strain evidence="4">DSM 19859</strain>
    </source>
</reference>
<evidence type="ECO:0000313" key="3">
    <source>
        <dbReference type="EMBL" id="SHH53203.1"/>
    </source>
</evidence>
<organism evidence="3 4">
    <name type="scientific">Leeuwenhoekiella palythoae</name>
    <dbReference type="NCBI Taxonomy" id="573501"/>
    <lineage>
        <taxon>Bacteria</taxon>
        <taxon>Pseudomonadati</taxon>
        <taxon>Bacteroidota</taxon>
        <taxon>Flavobacteriia</taxon>
        <taxon>Flavobacteriales</taxon>
        <taxon>Flavobacteriaceae</taxon>
        <taxon>Leeuwenhoekiella</taxon>
    </lineage>
</organism>
<reference evidence="3" key="1">
    <citation type="submission" date="2016-11" db="EMBL/GenBank/DDBJ databases">
        <authorList>
            <person name="Jaros S."/>
            <person name="Januszkiewicz K."/>
            <person name="Wedrychowicz H."/>
        </authorList>
    </citation>
    <scope>NUCLEOTIDE SEQUENCE [LARGE SCALE GENOMIC DNA]</scope>
    <source>
        <strain evidence="3">DSM 19859</strain>
    </source>
</reference>
<gene>
    <name evidence="2" type="ORF">DSM01_2044</name>
    <name evidence="3" type="ORF">SAMN04487999_0431</name>
</gene>
<name>A0A1M5TS28_9FLAO</name>
<keyword evidence="3" id="KW-0540">Nuclease</keyword>
<sequence length="1007" mass="114857">MKILKIAFKNINSLRGEHEIDFTQEPFLQNSLFAITGPTGSGKTTILDVISLALFNHVPRLGKMSTNEVLKKGAILTRNQEDANAQITYQCNQGIFTSRWEISTNRNGNLRDYHMELINTVSNEILDLKKSDVPGKNEELIGLNYDQFIKSVVLAQGEFAKFLQVPKKERGALLEKITGTDIYRRIGIEVFLRNKERAKEIDAKRAKIETFREQLLEEDTFATKQKEAETLAETQKQLKQSIEQFTKEIELKKKLQAEERELQKTQKELSEVVALQENFEKEKGDALKHHEAIQLFAEELNHWQSLQEKQKEKQTEINKATEALEAAKAEREHLTQQISEQFKLTVTPTDFPEKMERYKAEVRALIDERNALRTAFETSKNPLQTAAREFDLHLDLKDLKGFEAALQEKFTKSNSAYAALENRFDLKNASVAERLATIQSKLKNIRAAEKAHMALSTLQSQRKERNEEYVSLQKQQAQLPEEVKQLKQQIELKKAQHIAKQKTLEVAQLQKQLEDYRKDLQNNEPCPLCGSLDHPFAAHIPQEENGLKAAVLQLEHELKTLNKELATKESSLQQLTQQIQQLEHRIKVLDEDLSALQTTFDAQFKNLMQTKGSATFNELELQLEQQEQELNSAEKLQQNIKILAQIQQQTTDLKGLLAKGKKKAEAISAVYSGKNFEQDISHNETSWNRNEQTVNQQQKLLTAAKETEHDLVKTLDSLTASLVKQLNKKGYESIEDALQKRLNAATAQAWKQELEKINEDALRLKTLRNKLIEEIQILTDSASEAPLEKLQEQHQEQTETLQQHEHSASVLSRQLLNHKDNLEQIRKLQKQIDQELKDGEHWLILNNLIGDANGNKFNDFAQDLTLAQLLQLANKRLKHLTDRYQIDQPADDEDDSLVAIDEHMGGQRRSIKTLSGGETFILSLALALALSDLASRNITINSLFIDEGFGTLDPETLDQTLDTLEVLQAESSKMIGVISHVDSLKERIATQIQLTQNGQGYSSLKIV</sequence>
<dbReference type="Pfam" id="PF13558">
    <property type="entry name" value="SbcC_Walker_B"/>
    <property type="match status" value="1"/>
</dbReference>
<dbReference type="Proteomes" id="UP000290037">
    <property type="component" value="Unassembled WGS sequence"/>
</dbReference>
<evidence type="ECO:0000313" key="2">
    <source>
        <dbReference type="EMBL" id="RXG28583.1"/>
    </source>
</evidence>
<feature type="coiled-coil region" evidence="1">
    <location>
        <begin position="455"/>
        <end position="519"/>
    </location>
</feature>
<dbReference type="InterPro" id="IPR027417">
    <property type="entry name" value="P-loop_NTPase"/>
</dbReference>
<feature type="coiled-coil region" evidence="1">
    <location>
        <begin position="224"/>
        <end position="282"/>
    </location>
</feature>
<feature type="coiled-coil region" evidence="1">
    <location>
        <begin position="747"/>
        <end position="838"/>
    </location>
</feature>
<dbReference type="GO" id="GO:0006302">
    <property type="term" value="P:double-strand break repair"/>
    <property type="evidence" value="ECO:0007669"/>
    <property type="project" value="InterPro"/>
</dbReference>
<keyword evidence="3" id="KW-0269">Exonuclease</keyword>
<keyword evidence="3" id="KW-0378">Hydrolase</keyword>
<dbReference type="PANTHER" id="PTHR32114:SF2">
    <property type="entry name" value="ABC TRANSPORTER ABCH.3"/>
    <property type="match status" value="1"/>
</dbReference>
<protein>
    <submittedName>
        <fullName evidence="3">Exonuclease SbcC</fullName>
    </submittedName>
</protein>
<dbReference type="Proteomes" id="UP000184240">
    <property type="component" value="Unassembled WGS sequence"/>
</dbReference>
<evidence type="ECO:0000313" key="4">
    <source>
        <dbReference type="Proteomes" id="UP000184240"/>
    </source>
</evidence>
<dbReference type="RefSeq" id="WP_072979864.1">
    <property type="nucleotide sequence ID" value="NZ_FQXT01000001.1"/>
</dbReference>
<proteinExistence type="predicted"/>
<feature type="coiled-coil region" evidence="1">
    <location>
        <begin position="544"/>
        <end position="643"/>
    </location>
</feature>
<evidence type="ECO:0000256" key="1">
    <source>
        <dbReference type="SAM" id="Coils"/>
    </source>
</evidence>
<dbReference type="GO" id="GO:0004527">
    <property type="term" value="F:exonuclease activity"/>
    <property type="evidence" value="ECO:0007669"/>
    <property type="project" value="UniProtKB-KW"/>
</dbReference>